<dbReference type="GO" id="GO:0003676">
    <property type="term" value="F:nucleic acid binding"/>
    <property type="evidence" value="ECO:0007669"/>
    <property type="project" value="InterPro"/>
</dbReference>
<dbReference type="GO" id="GO:0005730">
    <property type="term" value="C:nucleolus"/>
    <property type="evidence" value="ECO:0007669"/>
    <property type="project" value="TreeGrafter"/>
</dbReference>
<dbReference type="EMBL" id="JADCNL010000007">
    <property type="protein sequence ID" value="KAG0474013.1"/>
    <property type="molecule type" value="Genomic_DNA"/>
</dbReference>
<dbReference type="SUPFAM" id="SSF57667">
    <property type="entry name" value="beta-beta-alpha zinc fingers"/>
    <property type="match status" value="2"/>
</dbReference>
<feature type="domain" description="U1-type" evidence="2">
    <location>
        <begin position="750"/>
        <end position="784"/>
    </location>
</feature>
<proteinExistence type="predicted"/>
<dbReference type="InterPro" id="IPR003604">
    <property type="entry name" value="Matrin/U1-like-C_Znf_C2H2"/>
</dbReference>
<dbReference type="GO" id="GO:0000462">
    <property type="term" value="P:maturation of SSU-rRNA from tricistronic rRNA transcript (SSU-rRNA, 5.8S rRNA, LSU-rRNA)"/>
    <property type="evidence" value="ECO:0007669"/>
    <property type="project" value="TreeGrafter"/>
</dbReference>
<dbReference type="Proteomes" id="UP000636800">
    <property type="component" value="Chromosome 7"/>
</dbReference>
<feature type="compositionally biased region" description="Low complexity" evidence="1">
    <location>
        <begin position="721"/>
        <end position="736"/>
    </location>
</feature>
<dbReference type="GO" id="GO:0008270">
    <property type="term" value="F:zinc ion binding"/>
    <property type="evidence" value="ECO:0007669"/>
    <property type="project" value="InterPro"/>
</dbReference>
<dbReference type="Pfam" id="PF12874">
    <property type="entry name" value="zf-met"/>
    <property type="match status" value="2"/>
</dbReference>
<dbReference type="Pfam" id="PF15375">
    <property type="entry name" value="FSAF1"/>
    <property type="match status" value="2"/>
</dbReference>
<dbReference type="PANTHER" id="PTHR28096">
    <property type="entry name" value="PROTEIN FAF1"/>
    <property type="match status" value="1"/>
</dbReference>
<feature type="compositionally biased region" description="Basic residues" evidence="1">
    <location>
        <begin position="530"/>
        <end position="560"/>
    </location>
</feature>
<gene>
    <name evidence="3" type="ORF">HPP92_015870</name>
</gene>
<feature type="region of interest" description="Disordered" evidence="1">
    <location>
        <begin position="716"/>
        <end position="748"/>
    </location>
</feature>
<protein>
    <recommendedName>
        <fullName evidence="2">U1-type domain-containing protein</fullName>
    </recommendedName>
</protein>
<feature type="compositionally biased region" description="Basic residues" evidence="1">
    <location>
        <begin position="204"/>
        <end position="230"/>
    </location>
</feature>
<feature type="region of interest" description="Disordered" evidence="1">
    <location>
        <begin position="198"/>
        <end position="230"/>
    </location>
</feature>
<evidence type="ECO:0000256" key="1">
    <source>
        <dbReference type="SAM" id="MobiDB-lite"/>
    </source>
</evidence>
<keyword evidence="4" id="KW-1185">Reference proteome</keyword>
<dbReference type="InterPro" id="IPR036236">
    <property type="entry name" value="Znf_C2H2_sf"/>
</dbReference>
<feature type="domain" description="U1-type" evidence="2">
    <location>
        <begin position="821"/>
        <end position="855"/>
    </location>
</feature>
<dbReference type="OrthoDB" id="1564555at2759"/>
<dbReference type="InterPro" id="IPR013087">
    <property type="entry name" value="Znf_C2H2_type"/>
</dbReference>
<dbReference type="SMART" id="SM00451">
    <property type="entry name" value="ZnF_U1"/>
    <property type="match status" value="2"/>
</dbReference>
<dbReference type="PANTHER" id="PTHR28096:SF1">
    <property type="entry name" value="PROTEIN FAF1"/>
    <property type="match status" value="1"/>
</dbReference>
<accession>A0A835QM03</accession>
<evidence type="ECO:0000259" key="2">
    <source>
        <dbReference type="SMART" id="SM00451"/>
    </source>
</evidence>
<reference evidence="3 4" key="1">
    <citation type="journal article" date="2020" name="Nat. Food">
        <title>A phased Vanilla planifolia genome enables genetic improvement of flavour and production.</title>
        <authorList>
            <person name="Hasing T."/>
            <person name="Tang H."/>
            <person name="Brym M."/>
            <person name="Khazi F."/>
            <person name="Huang T."/>
            <person name="Chambers A.H."/>
        </authorList>
    </citation>
    <scope>NUCLEOTIDE SEQUENCE [LARGE SCALE GENOMIC DNA]</scope>
    <source>
        <tissue evidence="3">Leaf</tissue>
    </source>
</reference>
<dbReference type="Gene3D" id="3.30.160.60">
    <property type="entry name" value="Classic Zinc Finger"/>
    <property type="match status" value="2"/>
</dbReference>
<dbReference type="AlphaFoldDB" id="A0A835QM03"/>
<feature type="region of interest" description="Disordered" evidence="1">
    <location>
        <begin position="525"/>
        <end position="563"/>
    </location>
</feature>
<sequence>MIKNQSSMELQQVLVIKGKLDMLKLKATNTIVHDPSTHHNKESQLGSATKEWHNFMSSNIADVYNKVGSRESTRNLDQEDEGTKMTKLLKDIERLGSSTMTWKERKKLENKGVVALGGKPTKSHRIPLSVAKPMMKNKLKREQKKINEEKLLGIFCNHESSRKPAKHRPEDNVLKSSEGYFSKGVLNVKHLLECRRTAEEHGPSRRFGKHKKQAKGKGKGKRNGKNKGRRKKRGLNFLILRFDQTLNPNRESPFPFSAMYNNPHAGNEWVGNGYFASQARRMELYGSAGMYTLPLGSSTREAMEREDQKRKIREEILAKEGWRRALKEEVMRDAANVAFHENSPSALFQNKTGVDVGQPFLHHSMAGQRLLPCKSKTPLTSNESSNITDMYNKVGSRESTRNLDQEDKGTNMTKLLKDIERLGSSTMTWKERKKLENKGVVALGGKPTKSHRIPLSVAKPMMKNKLKREQKKINEEKLLGIFCNHESSRKPVKRRPEDNVLKSSEGYFSKGVLNVKHLLECRRTAEEHRPSKRFGKHKKQGKGKGKGKRNGKNKERRKKRNEWVGNGYFASQARRMELYGSAGMYTLPLGSSTREAMEREDQKRKIREEILAKEGWRWALEEEVMREIQMERIAEARRLRMERWTALSGTRGVVMHGHRMPFLLECRVDAPLGRGWMRDAANVAFHENSPSALFQNKTGVDVGQPFLHHSMAGQRLLPCKSETPSTSNETESSESSGGKRKVHDEPRTMQKQWGCALCKVTSPNEEGLKEHVQGKKHKENTKLLLSCKKPILKKSDDSKSKVGASANGGTLKKIKISQGKNQRIWCSLCRVQCSSQVAMESHLSGKRHRKNNNVLKVKPGKDEEQP</sequence>
<feature type="region of interest" description="Disordered" evidence="1">
    <location>
        <begin position="843"/>
        <end position="866"/>
    </location>
</feature>
<evidence type="ECO:0000313" key="4">
    <source>
        <dbReference type="Proteomes" id="UP000636800"/>
    </source>
</evidence>
<organism evidence="3 4">
    <name type="scientific">Vanilla planifolia</name>
    <name type="common">Vanilla</name>
    <dbReference type="NCBI Taxonomy" id="51239"/>
    <lineage>
        <taxon>Eukaryota</taxon>
        <taxon>Viridiplantae</taxon>
        <taxon>Streptophyta</taxon>
        <taxon>Embryophyta</taxon>
        <taxon>Tracheophyta</taxon>
        <taxon>Spermatophyta</taxon>
        <taxon>Magnoliopsida</taxon>
        <taxon>Liliopsida</taxon>
        <taxon>Asparagales</taxon>
        <taxon>Orchidaceae</taxon>
        <taxon>Vanilloideae</taxon>
        <taxon>Vanilleae</taxon>
        <taxon>Vanilla</taxon>
    </lineage>
</organism>
<name>A0A835QM03_VANPL</name>
<dbReference type="InterPro" id="IPR027973">
    <property type="entry name" value="FSAF1-like"/>
</dbReference>
<dbReference type="InterPro" id="IPR053030">
    <property type="entry name" value="Ribosomal_biogenesis_FAF1-like"/>
</dbReference>
<evidence type="ECO:0000313" key="3">
    <source>
        <dbReference type="EMBL" id="KAG0474013.1"/>
    </source>
</evidence>
<comment type="caution">
    <text evidence="3">The sequence shown here is derived from an EMBL/GenBank/DDBJ whole genome shotgun (WGS) entry which is preliminary data.</text>
</comment>